<evidence type="ECO:0000256" key="1">
    <source>
        <dbReference type="SAM" id="Phobius"/>
    </source>
</evidence>
<evidence type="ECO:0000313" key="2">
    <source>
        <dbReference type="EMBL" id="SUZ98976.1"/>
    </source>
</evidence>
<accession>A0A381S4G0</accession>
<name>A0A381S4G0_9ZZZZ</name>
<dbReference type="EMBL" id="UINC01002655">
    <property type="protein sequence ID" value="SUZ98976.1"/>
    <property type="molecule type" value="Genomic_DNA"/>
</dbReference>
<reference evidence="2" key="1">
    <citation type="submission" date="2018-05" db="EMBL/GenBank/DDBJ databases">
        <authorList>
            <person name="Lanie J.A."/>
            <person name="Ng W.-L."/>
            <person name="Kazmierczak K.M."/>
            <person name="Andrzejewski T.M."/>
            <person name="Davidsen T.M."/>
            <person name="Wayne K.J."/>
            <person name="Tettelin H."/>
            <person name="Glass J.I."/>
            <person name="Rusch D."/>
            <person name="Podicherti R."/>
            <person name="Tsui H.-C.T."/>
            <person name="Winkler M.E."/>
        </authorList>
    </citation>
    <scope>NUCLEOTIDE SEQUENCE</scope>
</reference>
<keyword evidence="1" id="KW-0812">Transmembrane</keyword>
<feature type="transmembrane region" description="Helical" evidence="1">
    <location>
        <begin position="222"/>
        <end position="248"/>
    </location>
</feature>
<feature type="transmembrane region" description="Helical" evidence="1">
    <location>
        <begin position="159"/>
        <end position="178"/>
    </location>
</feature>
<feature type="non-terminal residue" evidence="2">
    <location>
        <position position="1"/>
    </location>
</feature>
<feature type="transmembrane region" description="Helical" evidence="1">
    <location>
        <begin position="79"/>
        <end position="103"/>
    </location>
</feature>
<proteinExistence type="predicted"/>
<protein>
    <recommendedName>
        <fullName evidence="3">DUF2182 domain-containing protein</fullName>
    </recommendedName>
</protein>
<feature type="transmembrane region" description="Helical" evidence="1">
    <location>
        <begin position="26"/>
        <end position="50"/>
    </location>
</feature>
<dbReference type="AlphaFoldDB" id="A0A381S4G0"/>
<feature type="transmembrane region" description="Helical" evidence="1">
    <location>
        <begin position="123"/>
        <end position="147"/>
    </location>
</feature>
<sequence>VSKPGTVAGPKASRSSVEAIFRRDRWVTISGIILLTVLSWAYLFGLAAGMDDMAMEGDLMSSVSGRMGPQLFTWSVRDFFFMFLMWSVMMVAMMLPSASPLILLHVRVNRQQEGGGDGFHGTIAFAIGYLSAWTSFSAVATLLQWGLEKLAVLSPMMASASPLLGAGLLLAAGIYQLTPFKNACLRHCRSPVHSLMQHWRRGTSGAFMMGFHHGVYCIGCCWLLMALLFVFGVMNLVWIAVLSVFVLLEKVVPRGELVARVTGVGFIVAGVFVLSGTV</sequence>
<gene>
    <name evidence="2" type="ORF">METZ01_LOCUS51830</name>
</gene>
<dbReference type="Pfam" id="PF09948">
    <property type="entry name" value="PpoB2"/>
    <property type="match status" value="1"/>
</dbReference>
<keyword evidence="1" id="KW-0472">Membrane</keyword>
<dbReference type="InterPro" id="IPR018688">
    <property type="entry name" value="PpoB2-like"/>
</dbReference>
<evidence type="ECO:0008006" key="3">
    <source>
        <dbReference type="Google" id="ProtNLM"/>
    </source>
</evidence>
<organism evidence="2">
    <name type="scientific">marine metagenome</name>
    <dbReference type="NCBI Taxonomy" id="408172"/>
    <lineage>
        <taxon>unclassified sequences</taxon>
        <taxon>metagenomes</taxon>
        <taxon>ecological metagenomes</taxon>
    </lineage>
</organism>
<feature type="transmembrane region" description="Helical" evidence="1">
    <location>
        <begin position="257"/>
        <end position="275"/>
    </location>
</feature>
<keyword evidence="1" id="KW-1133">Transmembrane helix</keyword>